<dbReference type="PANTHER" id="PTHR23122">
    <property type="entry name" value="MEMBRANE-ASSOCIATED GUANYLATE KINASE MAGUK"/>
    <property type="match status" value="1"/>
</dbReference>
<dbReference type="PROSITE" id="PS50052">
    <property type="entry name" value="GUANYLATE_KINASE_2"/>
    <property type="match status" value="1"/>
</dbReference>
<dbReference type="InterPro" id="IPR050716">
    <property type="entry name" value="MAGUK"/>
</dbReference>
<dbReference type="Gene3D" id="3.40.50.300">
    <property type="entry name" value="P-loop containing nucleotide triphosphate hydrolases"/>
    <property type="match status" value="1"/>
</dbReference>
<dbReference type="SUPFAM" id="SSF52540">
    <property type="entry name" value="P-loop containing nucleoside triphosphate hydrolases"/>
    <property type="match status" value="1"/>
</dbReference>
<evidence type="ECO:0000256" key="1">
    <source>
        <dbReference type="ARBA" id="ARBA00007014"/>
    </source>
</evidence>
<evidence type="ECO:0000259" key="4">
    <source>
        <dbReference type="PROSITE" id="PS50002"/>
    </source>
</evidence>
<sequence length="510" mass="57801">VQDKLEDLPVLPKPVTKEDCHDEVARISENPKPIKTDIPKLFPELNGMTGDTIRMVGVRKKDGEPLGLTVQVDDNGNLVIARILEGGMIEKQGLLHVGDVILEVNGSPVSSAEDLQTEVAKSKDSVTLKVGQPKDAETHASLVMNGTNGVSKKLTCYMRALYEYIPEEDTLLPCKEIGLPFDRGDILQIVDQRDPNWWQAKKIGGDGRTGLIPSLELEERRKAFVAPEADFVHKISICGARISKKKKKIIYQSKSNCDFDKAELLLYEEVTRMPPFKRKTLVLIGTQGVGRRTLKNRLINSDPDKFGGVVPYTTRPQRVLEENGQSYWFTDRETMEDDIKHSKFLEYGEYNGHLYGTHLDSIREVIKQGKMCVLDCSPMALKILHNSSEFLPYVIFIASPGMEQLKNLYDVGKSNSNLRYSSRNLTFDRQSSIRYSSRRARTLESLASLYEEEDLKRTLEDSASMQRTYDKYLDQVIVNNDFDTTFRQIVEALDALTTEHHYCNMHCSLN</sequence>
<protein>
    <submittedName>
        <fullName evidence="7">MAGUK p55 subfamily member 2</fullName>
    </submittedName>
</protein>
<keyword evidence="8" id="KW-1185">Reference proteome</keyword>
<comment type="similarity">
    <text evidence="1">Belongs to the MAGUK family.</text>
</comment>
<evidence type="ECO:0000313" key="7">
    <source>
        <dbReference type="EMBL" id="RZC36993.1"/>
    </source>
</evidence>
<dbReference type="OrthoDB" id="65789at2759"/>
<dbReference type="InterPro" id="IPR036034">
    <property type="entry name" value="PDZ_sf"/>
</dbReference>
<name>A0A482VWJ7_ASBVE</name>
<dbReference type="InterPro" id="IPR020590">
    <property type="entry name" value="Guanylate_kinase_CS"/>
</dbReference>
<feature type="domain" description="Guanylate kinase-like" evidence="5">
    <location>
        <begin position="278"/>
        <end position="494"/>
    </location>
</feature>
<dbReference type="InterPro" id="IPR036028">
    <property type="entry name" value="SH3-like_dom_sf"/>
</dbReference>
<evidence type="ECO:0000259" key="6">
    <source>
        <dbReference type="PROSITE" id="PS50106"/>
    </source>
</evidence>
<dbReference type="SMART" id="SM00326">
    <property type="entry name" value="SH3"/>
    <property type="match status" value="1"/>
</dbReference>
<dbReference type="STRING" id="1661398.A0A482VWJ7"/>
<comment type="caution">
    <text evidence="7">The sequence shown here is derived from an EMBL/GenBank/DDBJ whole genome shotgun (WGS) entry which is preliminary data.</text>
</comment>
<feature type="domain" description="SH3" evidence="4">
    <location>
        <begin position="153"/>
        <end position="222"/>
    </location>
</feature>
<dbReference type="EMBL" id="QDEB01056718">
    <property type="protein sequence ID" value="RZC36993.1"/>
    <property type="molecule type" value="Genomic_DNA"/>
</dbReference>
<dbReference type="FunFam" id="2.30.30.40:FF:000069">
    <property type="entry name" value="MAGUK p55 subfamily member 6"/>
    <property type="match status" value="1"/>
</dbReference>
<dbReference type="InterPro" id="IPR008145">
    <property type="entry name" value="GK/Ca_channel_bsu"/>
</dbReference>
<dbReference type="AlphaFoldDB" id="A0A482VWJ7"/>
<gene>
    <name evidence="7" type="ORF">BDFB_009769</name>
</gene>
<evidence type="ECO:0000256" key="3">
    <source>
        <dbReference type="PROSITE-ProRule" id="PRU00192"/>
    </source>
</evidence>
<dbReference type="Gene3D" id="2.30.30.40">
    <property type="entry name" value="SH3 Domains"/>
    <property type="match status" value="1"/>
</dbReference>
<dbReference type="PROSITE" id="PS50002">
    <property type="entry name" value="SH3"/>
    <property type="match status" value="1"/>
</dbReference>
<dbReference type="SUPFAM" id="SSF50156">
    <property type="entry name" value="PDZ domain-like"/>
    <property type="match status" value="1"/>
</dbReference>
<proteinExistence type="inferred from homology"/>
<feature type="domain" description="PDZ" evidence="6">
    <location>
        <begin position="55"/>
        <end position="134"/>
    </location>
</feature>
<reference evidence="7 8" key="1">
    <citation type="submission" date="2017-03" db="EMBL/GenBank/DDBJ databases">
        <title>Genome of the blue death feigning beetle - Asbolus verrucosus.</title>
        <authorList>
            <person name="Rider S.D."/>
        </authorList>
    </citation>
    <scope>NUCLEOTIDE SEQUENCE [LARGE SCALE GENOMIC DNA]</scope>
    <source>
        <strain evidence="7">Butters</strain>
        <tissue evidence="7">Head and leg muscle</tissue>
    </source>
</reference>
<dbReference type="Proteomes" id="UP000292052">
    <property type="component" value="Unassembled WGS sequence"/>
</dbReference>
<keyword evidence="2 3" id="KW-0728">SH3 domain</keyword>
<dbReference type="Gene3D" id="2.30.42.10">
    <property type="match status" value="1"/>
</dbReference>
<dbReference type="CDD" id="cd00071">
    <property type="entry name" value="GMPK"/>
    <property type="match status" value="1"/>
</dbReference>
<dbReference type="Pfam" id="PF00018">
    <property type="entry name" value="SH3_1"/>
    <property type="match status" value="1"/>
</dbReference>
<evidence type="ECO:0000259" key="5">
    <source>
        <dbReference type="PROSITE" id="PS50052"/>
    </source>
</evidence>
<accession>A0A482VWJ7</accession>
<feature type="non-terminal residue" evidence="7">
    <location>
        <position position="1"/>
    </location>
</feature>
<dbReference type="SMART" id="SM00072">
    <property type="entry name" value="GuKc"/>
    <property type="match status" value="1"/>
</dbReference>
<dbReference type="Pfam" id="PF00595">
    <property type="entry name" value="PDZ"/>
    <property type="match status" value="1"/>
</dbReference>
<dbReference type="PROSITE" id="PS50106">
    <property type="entry name" value="PDZ"/>
    <property type="match status" value="1"/>
</dbReference>
<dbReference type="Pfam" id="PF00625">
    <property type="entry name" value="Guanylate_kin"/>
    <property type="match status" value="1"/>
</dbReference>
<organism evidence="7 8">
    <name type="scientific">Asbolus verrucosus</name>
    <name type="common">Desert ironclad beetle</name>
    <dbReference type="NCBI Taxonomy" id="1661398"/>
    <lineage>
        <taxon>Eukaryota</taxon>
        <taxon>Metazoa</taxon>
        <taxon>Ecdysozoa</taxon>
        <taxon>Arthropoda</taxon>
        <taxon>Hexapoda</taxon>
        <taxon>Insecta</taxon>
        <taxon>Pterygota</taxon>
        <taxon>Neoptera</taxon>
        <taxon>Endopterygota</taxon>
        <taxon>Coleoptera</taxon>
        <taxon>Polyphaga</taxon>
        <taxon>Cucujiformia</taxon>
        <taxon>Tenebrionidae</taxon>
        <taxon>Pimeliinae</taxon>
        <taxon>Asbolus</taxon>
    </lineage>
</organism>
<dbReference type="SMART" id="SM00228">
    <property type="entry name" value="PDZ"/>
    <property type="match status" value="1"/>
</dbReference>
<evidence type="ECO:0000256" key="2">
    <source>
        <dbReference type="ARBA" id="ARBA00022443"/>
    </source>
</evidence>
<evidence type="ECO:0000313" key="8">
    <source>
        <dbReference type="Proteomes" id="UP000292052"/>
    </source>
</evidence>
<dbReference type="InterPro" id="IPR001478">
    <property type="entry name" value="PDZ"/>
</dbReference>
<dbReference type="PROSITE" id="PS00856">
    <property type="entry name" value="GUANYLATE_KINASE_1"/>
    <property type="match status" value="1"/>
</dbReference>
<dbReference type="InterPro" id="IPR001452">
    <property type="entry name" value="SH3_domain"/>
</dbReference>
<dbReference type="InterPro" id="IPR027417">
    <property type="entry name" value="P-loop_NTPase"/>
</dbReference>
<dbReference type="SUPFAM" id="SSF50044">
    <property type="entry name" value="SH3-domain"/>
    <property type="match status" value="1"/>
</dbReference>
<dbReference type="InterPro" id="IPR008144">
    <property type="entry name" value="Guanylate_kin-like_dom"/>
</dbReference>
<dbReference type="CDD" id="cd11862">
    <property type="entry name" value="SH3_MPP"/>
    <property type="match status" value="1"/>
</dbReference>
<dbReference type="CDD" id="cd10832">
    <property type="entry name" value="PDZ_MPP6-MPP2-like"/>
    <property type="match status" value="1"/>
</dbReference>